<accession>A0AAV4LM77</accession>
<sequence>MAEVSLECAEALQLLHSELASRLVAHLSEQRLRQRRHKSKTVQRGRGAYGQLLATLSEAGYFRQLCSDDARLTEMMVERDVIEDAIAPLVEGLRLPVHLGADVFFLIIGWISGRFKLSDVDLYDIVTCYSLAPTEEGRFALLLRNIVRMVIDNAVLRLQAERCSDRLDRDLLFLLQNGTASGIYGRLRTLVHCGALLYEGNSDSIIVDTIATELPRLSRSRQIVLTRVLRHITENILGCANRNARNPSQRQSAHLWRLIVKGIDESGVPELAYDDPELLRVIRNLGREFDFLGLAAVLTRNTRSYVNDLSDFRRKCDLAGAFSAMRKHGIVCDFPETFNLSQDNIGTVLLNKHLF</sequence>
<keyword evidence="2" id="KW-1185">Reference proteome</keyword>
<comment type="caution">
    <text evidence="1">The sequence shown here is derived from an EMBL/GenBank/DDBJ whole genome shotgun (WGS) entry which is preliminary data.</text>
</comment>
<reference evidence="1 2" key="1">
    <citation type="submission" date="2021-06" db="EMBL/GenBank/DDBJ databases">
        <title>Genome sequence of Babesia caballi.</title>
        <authorList>
            <person name="Yamagishi J."/>
            <person name="Kidaka T."/>
            <person name="Ochi A."/>
        </authorList>
    </citation>
    <scope>NUCLEOTIDE SEQUENCE [LARGE SCALE GENOMIC DNA]</scope>
    <source>
        <strain evidence="1">USDA-D6B2</strain>
    </source>
</reference>
<dbReference type="AlphaFoldDB" id="A0AAV4LM77"/>
<dbReference type="EMBL" id="BPLF01000001">
    <property type="protein sequence ID" value="GIX61126.1"/>
    <property type="molecule type" value="Genomic_DNA"/>
</dbReference>
<proteinExistence type="predicted"/>
<organism evidence="1 2">
    <name type="scientific">Babesia caballi</name>
    <dbReference type="NCBI Taxonomy" id="5871"/>
    <lineage>
        <taxon>Eukaryota</taxon>
        <taxon>Sar</taxon>
        <taxon>Alveolata</taxon>
        <taxon>Apicomplexa</taxon>
        <taxon>Aconoidasida</taxon>
        <taxon>Piroplasmida</taxon>
        <taxon>Babesiidae</taxon>
        <taxon>Babesia</taxon>
    </lineage>
</organism>
<evidence type="ECO:0000313" key="2">
    <source>
        <dbReference type="Proteomes" id="UP001497744"/>
    </source>
</evidence>
<name>A0AAV4LM77_BABCB</name>
<gene>
    <name evidence="1" type="ORF">BcabD6B2_05610</name>
</gene>
<dbReference type="RefSeq" id="XP_067713197.1">
    <property type="nucleotide sequence ID" value="XM_067857096.1"/>
</dbReference>
<protein>
    <submittedName>
        <fullName evidence="1">Deoxycytidine triphosphate deaminase</fullName>
    </submittedName>
</protein>
<evidence type="ECO:0000313" key="1">
    <source>
        <dbReference type="EMBL" id="GIX61126.1"/>
    </source>
</evidence>
<dbReference type="GeneID" id="94192609"/>
<dbReference type="Proteomes" id="UP001497744">
    <property type="component" value="Unassembled WGS sequence"/>
</dbReference>